<dbReference type="GO" id="GO:0005634">
    <property type="term" value="C:nucleus"/>
    <property type="evidence" value="ECO:0007669"/>
    <property type="project" value="TreeGrafter"/>
</dbReference>
<dbReference type="GeneTree" id="ENSGT00390000014156"/>
<dbReference type="Ensembl" id="ENSMSIT00000029725.1">
    <property type="protein sequence ID" value="ENSMSIP00000023572.1"/>
    <property type="gene ID" value="ENSMSIG00000019979.1"/>
</dbReference>
<reference evidence="3" key="2">
    <citation type="submission" date="2025-09" db="UniProtKB">
        <authorList>
            <consortium name="Ensembl"/>
        </authorList>
    </citation>
    <scope>IDENTIFICATION</scope>
</reference>
<dbReference type="InterPro" id="IPR040355">
    <property type="entry name" value="FAM220A"/>
</dbReference>
<protein>
    <recommendedName>
        <fullName evidence="2">SIPAR domain-containing protein</fullName>
    </recommendedName>
</protein>
<dbReference type="Proteomes" id="UP000694415">
    <property type="component" value="Unplaced"/>
</dbReference>
<organism evidence="3 4">
    <name type="scientific">Mus spicilegus</name>
    <name type="common">Mound-building mouse</name>
    <dbReference type="NCBI Taxonomy" id="10103"/>
    <lineage>
        <taxon>Eukaryota</taxon>
        <taxon>Metazoa</taxon>
        <taxon>Chordata</taxon>
        <taxon>Craniata</taxon>
        <taxon>Vertebrata</taxon>
        <taxon>Euteleostomi</taxon>
        <taxon>Mammalia</taxon>
        <taxon>Eutheria</taxon>
        <taxon>Euarchontoglires</taxon>
        <taxon>Glires</taxon>
        <taxon>Rodentia</taxon>
        <taxon>Myomorpha</taxon>
        <taxon>Muroidea</taxon>
        <taxon>Muridae</taxon>
        <taxon>Murinae</taxon>
        <taxon>Mus</taxon>
        <taxon>Mus</taxon>
    </lineage>
</organism>
<name>A0A8C6HL77_MUSSI</name>
<evidence type="ECO:0000259" key="2">
    <source>
        <dbReference type="Pfam" id="PF15487"/>
    </source>
</evidence>
<dbReference type="Pfam" id="PF15487">
    <property type="entry name" value="FAM220"/>
    <property type="match status" value="1"/>
</dbReference>
<feature type="compositionally biased region" description="Polar residues" evidence="1">
    <location>
        <begin position="35"/>
        <end position="47"/>
    </location>
</feature>
<keyword evidence="4" id="KW-1185">Reference proteome</keyword>
<feature type="domain" description="SIPAR" evidence="2">
    <location>
        <begin position="2"/>
        <end position="259"/>
    </location>
</feature>
<dbReference type="GO" id="GO:0000122">
    <property type="term" value="P:negative regulation of transcription by RNA polymerase II"/>
    <property type="evidence" value="ECO:0007669"/>
    <property type="project" value="TreeGrafter"/>
</dbReference>
<sequence>MKAGRGTLGVCLAKQSQGGDPDKLACGLKKRSQKKNPSPSVVPSWTDQPVADSHGKSRAMAAAASEMKHGQNKASLLHHGGFKVLQTLKGSMGRSSAPAASLGKAVALPPAPSEEQLAGMSRGIGDALGSDWPGREPRATDNHGQYLKGESWVSGWPGHPKLREVGFLRGEPLSAVPKGLGTWPELSHQYSELCHLPYAYPNYKVLPEDELRCVSLDRFNPVLSEETVEDEKTLKYFRWSADNHGVTGSAIFQISKSLMP</sequence>
<dbReference type="PANTHER" id="PTHR31980:SF1">
    <property type="entry name" value="PROTEIN FAM220A"/>
    <property type="match status" value="1"/>
</dbReference>
<dbReference type="InterPro" id="IPR029155">
    <property type="entry name" value="SIPAR"/>
</dbReference>
<feature type="region of interest" description="Disordered" evidence="1">
    <location>
        <begin position="1"/>
        <end position="64"/>
    </location>
</feature>
<evidence type="ECO:0000256" key="1">
    <source>
        <dbReference type="SAM" id="MobiDB-lite"/>
    </source>
</evidence>
<reference evidence="3" key="1">
    <citation type="submission" date="2025-08" db="UniProtKB">
        <authorList>
            <consortium name="Ensembl"/>
        </authorList>
    </citation>
    <scope>IDENTIFICATION</scope>
</reference>
<accession>A0A8C6HL77</accession>
<dbReference type="AlphaFoldDB" id="A0A8C6HL77"/>
<dbReference type="GO" id="GO:0097677">
    <property type="term" value="F:STAT family protein binding"/>
    <property type="evidence" value="ECO:0007669"/>
    <property type="project" value="TreeGrafter"/>
</dbReference>
<dbReference type="PANTHER" id="PTHR31980">
    <property type="entry name" value="PROTEIN FAM220A"/>
    <property type="match status" value="1"/>
</dbReference>
<evidence type="ECO:0000313" key="4">
    <source>
        <dbReference type="Proteomes" id="UP000694415"/>
    </source>
</evidence>
<evidence type="ECO:0000313" key="3">
    <source>
        <dbReference type="Ensembl" id="ENSMSIP00000023572.1"/>
    </source>
</evidence>
<proteinExistence type="predicted"/>